<evidence type="ECO:0000313" key="12">
    <source>
        <dbReference type="Proteomes" id="UP000294545"/>
    </source>
</evidence>
<dbReference type="RefSeq" id="WP_132282627.1">
    <property type="nucleotide sequence ID" value="NZ_SMGQ01000013.1"/>
</dbReference>
<dbReference type="OrthoDB" id="8660908at2"/>
<comment type="cofactor">
    <cofactor evidence="1">
        <name>Ca(2+)</name>
        <dbReference type="ChEBI" id="CHEBI:29108"/>
    </cofactor>
</comment>
<dbReference type="Gene3D" id="2.160.20.10">
    <property type="entry name" value="Single-stranded right-handed beta-helix, Pectin lyase-like"/>
    <property type="match status" value="1"/>
</dbReference>
<dbReference type="Proteomes" id="UP000294545">
    <property type="component" value="Unassembled WGS sequence"/>
</dbReference>
<evidence type="ECO:0000256" key="3">
    <source>
        <dbReference type="ARBA" id="ARBA00022525"/>
    </source>
</evidence>
<dbReference type="PANTHER" id="PTHR40088:SF1">
    <property type="entry name" value="PECTATE LYASE PEL9"/>
    <property type="match status" value="1"/>
</dbReference>
<dbReference type="AlphaFoldDB" id="A0A4R1MJ36"/>
<dbReference type="SUPFAM" id="SSF49899">
    <property type="entry name" value="Concanavalin A-like lectins/glucanases"/>
    <property type="match status" value="1"/>
</dbReference>
<evidence type="ECO:0000256" key="5">
    <source>
        <dbReference type="ARBA" id="ARBA00022729"/>
    </source>
</evidence>
<evidence type="ECO:0000259" key="10">
    <source>
        <dbReference type="Pfam" id="PF22842"/>
    </source>
</evidence>
<dbReference type="EMBL" id="SMGQ01000013">
    <property type="protein sequence ID" value="TCK92768.1"/>
    <property type="molecule type" value="Genomic_DNA"/>
</dbReference>
<accession>A0A4R1MJ36</accession>
<evidence type="ECO:0000313" key="11">
    <source>
        <dbReference type="EMBL" id="TCK92768.1"/>
    </source>
</evidence>
<comment type="similarity">
    <text evidence="8">Belongs to the polysaccharide lyase 9 family.</text>
</comment>
<keyword evidence="4" id="KW-0479">Metal-binding</keyword>
<dbReference type="PANTHER" id="PTHR40088">
    <property type="entry name" value="PECTATE LYASE (EUROFUNG)"/>
    <property type="match status" value="1"/>
</dbReference>
<comment type="subcellular location">
    <subcellularLocation>
        <location evidence="2">Secreted</location>
    </subcellularLocation>
</comment>
<sequence length="626" mass="68735">MNFKKSTFLNVFLIFSLIFSSLTFLSGEQIVVANTSNVLLEDNFNNQSTGSIPNGYTVDESGGTVRIANVPSSNNKSVHLNNSSTSSNVKLSKDFDAQNDIITMEFQFMQPVVNSSHKIMKLYDTQGTIGVFLETSGGNLSYRHSNNTYTHLESYNANTWYDFKIVADITNNKADVYINGNLKIINADFYNPVSNLSSFTSYTPNSDTHDHYINNIKVMADGPTDSEPEVPTPTLPEIPDGDRTFYVATNGSNNNNGSESSPFETLTHAIGISQPGDVIVMREGTYYHDTRITVNNSGNSSKPITIVNYPGETPILDFWAQEEQPGRDGLRLNGDHWHIIGIHLTGAGGNGFRIHGSNNTIERCVAFENRLTGFHLEDGSYNLFLNNDSYRNFNLRGRVGNMADGFAAKYEALGPGNVFYGNRSWENSDDGFDFWMATSTIVLENNWAFGNGNPDIWNHPDFDGGGNGFKLGGNHLPGNHIVSRNMAFDNHGKGFDHNNNTGALTLIHNTGYNNGIRINGRNFDFPNNPANGQHTFINNLSAQSPVDVRIASNSVQQGNSWQIGNVTPSMFYSVNTALAKSPRQPDGSLPDIDLFVPRPDSFLVNGGVSIGEPYNGSAPDIGAIEY</sequence>
<keyword evidence="6" id="KW-0106">Calcium</keyword>
<protein>
    <submittedName>
        <fullName evidence="11">Uncharacterized protein DUF1565</fullName>
    </submittedName>
</protein>
<dbReference type="InterPro" id="IPR006626">
    <property type="entry name" value="PbH1"/>
</dbReference>
<evidence type="ECO:0000259" key="9">
    <source>
        <dbReference type="Pfam" id="PF22585"/>
    </source>
</evidence>
<dbReference type="InterPro" id="IPR012334">
    <property type="entry name" value="Pectin_lyas_fold"/>
</dbReference>
<keyword evidence="5" id="KW-0732">Signal</keyword>
<feature type="domain" description="Pel9A-like right handed beta-helix region" evidence="10">
    <location>
        <begin position="242"/>
        <end position="532"/>
    </location>
</feature>
<evidence type="ECO:0000256" key="1">
    <source>
        <dbReference type="ARBA" id="ARBA00001913"/>
    </source>
</evidence>
<evidence type="ECO:0000256" key="6">
    <source>
        <dbReference type="ARBA" id="ARBA00022837"/>
    </source>
</evidence>
<gene>
    <name evidence="11" type="ORF">EDC19_1923</name>
</gene>
<dbReference type="SMART" id="SM00710">
    <property type="entry name" value="PbH1"/>
    <property type="match status" value="5"/>
</dbReference>
<organism evidence="11 12">
    <name type="scientific">Natranaerovirga hydrolytica</name>
    <dbReference type="NCBI Taxonomy" id="680378"/>
    <lineage>
        <taxon>Bacteria</taxon>
        <taxon>Bacillati</taxon>
        <taxon>Bacillota</taxon>
        <taxon>Clostridia</taxon>
        <taxon>Lachnospirales</taxon>
        <taxon>Natranaerovirgaceae</taxon>
        <taxon>Natranaerovirga</taxon>
    </lineage>
</organism>
<evidence type="ECO:0000256" key="4">
    <source>
        <dbReference type="ARBA" id="ARBA00022723"/>
    </source>
</evidence>
<dbReference type="GO" id="GO:0016837">
    <property type="term" value="F:carbon-oxygen lyase activity, acting on polysaccharides"/>
    <property type="evidence" value="ECO:0007669"/>
    <property type="project" value="TreeGrafter"/>
</dbReference>
<keyword evidence="12" id="KW-1185">Reference proteome</keyword>
<comment type="caution">
    <text evidence="11">The sequence shown here is derived from an EMBL/GenBank/DDBJ whole genome shotgun (WGS) entry which is preliminary data.</text>
</comment>
<dbReference type="Pfam" id="PF22842">
    <property type="entry name" value="Pel9A-like_beta_helix"/>
    <property type="match status" value="1"/>
</dbReference>
<dbReference type="InterPro" id="IPR013320">
    <property type="entry name" value="ConA-like_dom_sf"/>
</dbReference>
<dbReference type="GO" id="GO:0005576">
    <property type="term" value="C:extracellular region"/>
    <property type="evidence" value="ECO:0007669"/>
    <property type="project" value="UniProtKB-SubCell"/>
</dbReference>
<dbReference type="SUPFAM" id="SSF51126">
    <property type="entry name" value="Pectin lyase-like"/>
    <property type="match status" value="1"/>
</dbReference>
<reference evidence="11 12" key="1">
    <citation type="submission" date="2019-03" db="EMBL/GenBank/DDBJ databases">
        <title>Genomic Encyclopedia of Type Strains, Phase IV (KMG-IV): sequencing the most valuable type-strain genomes for metagenomic binning, comparative biology and taxonomic classification.</title>
        <authorList>
            <person name="Goeker M."/>
        </authorList>
    </citation>
    <scope>NUCLEOTIDE SEQUENCE [LARGE SCALE GENOMIC DNA]</scope>
    <source>
        <strain evidence="11 12">DSM 24176</strain>
    </source>
</reference>
<evidence type="ECO:0000256" key="8">
    <source>
        <dbReference type="ARBA" id="ARBA00038263"/>
    </source>
</evidence>
<feature type="domain" description="BT-1020-like structural beta-sandwich" evidence="9">
    <location>
        <begin position="102"/>
        <end position="198"/>
    </location>
</feature>
<dbReference type="InterPro" id="IPR052052">
    <property type="entry name" value="Polysaccharide_Lyase_9"/>
</dbReference>
<dbReference type="Pfam" id="PF22585">
    <property type="entry name" value="Sialidase-like_CBM"/>
    <property type="match status" value="1"/>
</dbReference>
<dbReference type="InterPro" id="IPR053868">
    <property type="entry name" value="Pel9A-like_beta_helix"/>
</dbReference>
<dbReference type="GO" id="GO:0046872">
    <property type="term" value="F:metal ion binding"/>
    <property type="evidence" value="ECO:0007669"/>
    <property type="project" value="UniProtKB-KW"/>
</dbReference>
<name>A0A4R1MJ36_9FIRM</name>
<keyword evidence="7" id="KW-0456">Lyase</keyword>
<keyword evidence="3" id="KW-0964">Secreted</keyword>
<dbReference type="InterPro" id="IPR054490">
    <property type="entry name" value="BT_1020-like_b-sandwich_1"/>
</dbReference>
<dbReference type="Gene3D" id="2.60.120.200">
    <property type="match status" value="1"/>
</dbReference>
<dbReference type="InterPro" id="IPR011050">
    <property type="entry name" value="Pectin_lyase_fold/virulence"/>
</dbReference>
<proteinExistence type="inferred from homology"/>
<evidence type="ECO:0000256" key="2">
    <source>
        <dbReference type="ARBA" id="ARBA00004613"/>
    </source>
</evidence>
<evidence type="ECO:0000256" key="7">
    <source>
        <dbReference type="ARBA" id="ARBA00023239"/>
    </source>
</evidence>